<gene>
    <name evidence="1" type="ORF">CLUP02_15330</name>
</gene>
<dbReference type="Proteomes" id="UP000830671">
    <property type="component" value="Chromosome 8"/>
</dbReference>
<evidence type="ECO:0000313" key="1">
    <source>
        <dbReference type="EMBL" id="UQC89799.1"/>
    </source>
</evidence>
<dbReference type="GeneID" id="73349264"/>
<sequence length="152" mass="16400">MQTHKRIASRRKPTTHSLGLGIAHAHATLPRCSDLPPYLPSSTPHVPSAAVGITEAGVGSGRQMQRGHEGELAYQLVGDARRGGTIVRGHTDHDCHSLSGMIPTQREPSERIANAVDTSGRPLLQQLVKEDYAMLVSTREAAACALKERRLL</sequence>
<proteinExistence type="predicted"/>
<dbReference type="EMBL" id="CP019480">
    <property type="protein sequence ID" value="UQC89799.1"/>
    <property type="molecule type" value="Genomic_DNA"/>
</dbReference>
<dbReference type="KEGG" id="clup:CLUP02_15330"/>
<reference evidence="1" key="1">
    <citation type="journal article" date="2021" name="Mol. Plant Microbe Interact.">
        <title>Complete Genome Sequence of the Plant-Pathogenic Fungus Colletotrichum lupini.</title>
        <authorList>
            <person name="Baroncelli R."/>
            <person name="Pensec F."/>
            <person name="Da Lio D."/>
            <person name="Boufleur T."/>
            <person name="Vicente I."/>
            <person name="Sarrocco S."/>
            <person name="Picot A."/>
            <person name="Baraldi E."/>
            <person name="Sukno S."/>
            <person name="Thon M."/>
            <person name="Le Floch G."/>
        </authorList>
    </citation>
    <scope>NUCLEOTIDE SEQUENCE</scope>
    <source>
        <strain evidence="1">IMI 504893</strain>
    </source>
</reference>
<name>A0A9Q8WNF6_9PEZI</name>
<protein>
    <submittedName>
        <fullName evidence="1">Uncharacterized protein</fullName>
    </submittedName>
</protein>
<accession>A0A9Q8WNF6</accession>
<organism evidence="1 2">
    <name type="scientific">Colletotrichum lupini</name>
    <dbReference type="NCBI Taxonomy" id="145971"/>
    <lineage>
        <taxon>Eukaryota</taxon>
        <taxon>Fungi</taxon>
        <taxon>Dikarya</taxon>
        <taxon>Ascomycota</taxon>
        <taxon>Pezizomycotina</taxon>
        <taxon>Sordariomycetes</taxon>
        <taxon>Hypocreomycetidae</taxon>
        <taxon>Glomerellales</taxon>
        <taxon>Glomerellaceae</taxon>
        <taxon>Colletotrichum</taxon>
        <taxon>Colletotrichum acutatum species complex</taxon>
    </lineage>
</organism>
<keyword evidence="2" id="KW-1185">Reference proteome</keyword>
<dbReference type="RefSeq" id="XP_049151400.1">
    <property type="nucleotide sequence ID" value="XM_049294254.1"/>
</dbReference>
<evidence type="ECO:0000313" key="2">
    <source>
        <dbReference type="Proteomes" id="UP000830671"/>
    </source>
</evidence>
<dbReference type="AlphaFoldDB" id="A0A9Q8WNF6"/>